<dbReference type="EMBL" id="HE577329">
    <property type="protein sequence ID" value="CCD01987.1"/>
    <property type="molecule type" value="Genomic_DNA"/>
</dbReference>
<geneLocation type="plasmid" evidence="1 2">
    <name>AZOBR_p2</name>
</geneLocation>
<dbReference type="Proteomes" id="UP000007319">
    <property type="component" value="Plasmid AZOBR_p2"/>
</dbReference>
<evidence type="ECO:0000313" key="1">
    <source>
        <dbReference type="EMBL" id="CCD01987.1"/>
    </source>
</evidence>
<reference evidence="1 2" key="1">
    <citation type="journal article" date="2011" name="PLoS Genet.">
        <title>Azospirillum genomes reveal transition of bacteria from aquatic to terrestrial environments.</title>
        <authorList>
            <person name="Wisniewski-Dye F."/>
            <person name="Borziak K."/>
            <person name="Khalsa-Moyers G."/>
            <person name="Alexandre G."/>
            <person name="Sukharnikov L.O."/>
            <person name="Wuichet K."/>
            <person name="Hurst G.B."/>
            <person name="McDonald W.H."/>
            <person name="Robertson J.S."/>
            <person name="Barbe V."/>
            <person name="Calteau A."/>
            <person name="Rouy Z."/>
            <person name="Mangenot S."/>
            <person name="Prigent-Combaret C."/>
            <person name="Normand P."/>
            <person name="Boyer M."/>
            <person name="Siguier P."/>
            <person name="Dessaux Y."/>
            <person name="Elmerich C."/>
            <person name="Condemine G."/>
            <person name="Krishnen G."/>
            <person name="Kennedy I."/>
            <person name="Paterson A.H."/>
            <person name="Gonzalez V."/>
            <person name="Mavingui P."/>
            <person name="Zhulin I.B."/>
        </authorList>
    </citation>
    <scope>NUCLEOTIDE SEQUENCE [LARGE SCALE GENOMIC DNA]</scope>
    <source>
        <strain evidence="1 2">Sp245</strain>
    </source>
</reference>
<dbReference type="AlphaFoldDB" id="A0A9P1NQJ1"/>
<organism evidence="1 2">
    <name type="scientific">Azospirillum baldaniorum</name>
    <dbReference type="NCBI Taxonomy" id="1064539"/>
    <lineage>
        <taxon>Bacteria</taxon>
        <taxon>Pseudomonadati</taxon>
        <taxon>Pseudomonadota</taxon>
        <taxon>Alphaproteobacteria</taxon>
        <taxon>Rhodospirillales</taxon>
        <taxon>Azospirillaceae</taxon>
        <taxon>Azospirillum</taxon>
    </lineage>
</organism>
<sequence length="59" mass="6783">MFPYFFSRDDKITRDPVSHSVSEVPGPTNMSRRRMVSTLLFLSRDVIKARNGTPLIVRS</sequence>
<name>A0A9P1NQJ1_9PROT</name>
<evidence type="ECO:0000313" key="2">
    <source>
        <dbReference type="Proteomes" id="UP000007319"/>
    </source>
</evidence>
<accession>A0A9P1NQJ1</accession>
<proteinExistence type="predicted"/>
<dbReference type="KEGG" id="abs:AZOBR_p270183"/>
<keyword evidence="2" id="KW-1185">Reference proteome</keyword>
<protein>
    <submittedName>
        <fullName evidence="1">Uncharacterized protein</fullName>
    </submittedName>
</protein>
<keyword evidence="1" id="KW-0614">Plasmid</keyword>
<gene>
    <name evidence="1" type="ORF">AZOBR_p270183</name>
</gene>